<feature type="region of interest" description="Disordered" evidence="1">
    <location>
        <begin position="199"/>
        <end position="224"/>
    </location>
</feature>
<name>A0A0D2HPL0_CLAB1</name>
<evidence type="ECO:0000313" key="3">
    <source>
        <dbReference type="EMBL" id="KIW95348.1"/>
    </source>
</evidence>
<keyword evidence="2" id="KW-1133">Transmembrane helix</keyword>
<organism evidence="3 4">
    <name type="scientific">Cladophialophora bantiana (strain ATCC 10958 / CBS 173.52 / CDC B-1940 / NIH 8579)</name>
    <name type="common">Xylohypha bantiana</name>
    <dbReference type="NCBI Taxonomy" id="1442370"/>
    <lineage>
        <taxon>Eukaryota</taxon>
        <taxon>Fungi</taxon>
        <taxon>Dikarya</taxon>
        <taxon>Ascomycota</taxon>
        <taxon>Pezizomycotina</taxon>
        <taxon>Eurotiomycetes</taxon>
        <taxon>Chaetothyriomycetidae</taxon>
        <taxon>Chaetothyriales</taxon>
        <taxon>Herpotrichiellaceae</taxon>
        <taxon>Cladophialophora</taxon>
    </lineage>
</organism>
<dbReference type="VEuPathDB" id="FungiDB:Z519_03932"/>
<evidence type="ECO:0000256" key="2">
    <source>
        <dbReference type="SAM" id="Phobius"/>
    </source>
</evidence>
<evidence type="ECO:0000313" key="4">
    <source>
        <dbReference type="Proteomes" id="UP000053789"/>
    </source>
</evidence>
<dbReference type="EMBL" id="KN846984">
    <property type="protein sequence ID" value="KIW95348.1"/>
    <property type="molecule type" value="Genomic_DNA"/>
</dbReference>
<dbReference type="GeneID" id="27696860"/>
<proteinExistence type="predicted"/>
<dbReference type="OrthoDB" id="4148662at2759"/>
<keyword evidence="2" id="KW-0812">Transmembrane</keyword>
<dbReference type="HOGENOM" id="CLU_053545_0_0_1"/>
<dbReference type="Proteomes" id="UP000053789">
    <property type="component" value="Unassembled WGS sequence"/>
</dbReference>
<feature type="transmembrane region" description="Helical" evidence="2">
    <location>
        <begin position="264"/>
        <end position="288"/>
    </location>
</feature>
<sequence>MAGPQEVEFVGIGILALARSSIAHANNVARDSLEPDPNISNGTCYYSPGNQADRSYIPCGNTIFGIFTCCEAGSNCLAHNACYSNDGNTYLAGCTDPTYSDPSCPDKTPYNDQQWTGLVYCNGTSDEWTLCDDSGSGSDTVTPWPGCFCPEDESLRNVAFSAPASIAPHISLPLSSGGTMSLFDGYSLSTYVTSTAASTSAETSSSSSTPISTSMTSSSDTPISTSHTITLYSTTSIPFAASASSNPALESAHDGTGLSPGAKIGIGVGVSLGGLIALAVISAMALYIRRLKRGQLKQGDTVTQPSSVLSAMKDGQLDGLADGFPSHSGAASELVGNESREFSSLMSPAASQRAWTRPMSVEVEGSIPKHRSLGSPQSQELVHATPGHKANERAQEMPVEVQESPTSRGISQASYLPGRQVGEGLYEMPGHLPGSEFLEKRIT</sequence>
<keyword evidence="4" id="KW-1185">Reference proteome</keyword>
<accession>A0A0D2HPL0</accession>
<keyword evidence="2" id="KW-0472">Membrane</keyword>
<dbReference type="AlphaFoldDB" id="A0A0D2HPL0"/>
<gene>
    <name evidence="3" type="ORF">Z519_03932</name>
</gene>
<reference evidence="3" key="1">
    <citation type="submission" date="2015-01" db="EMBL/GenBank/DDBJ databases">
        <title>The Genome Sequence of Cladophialophora bantiana CBS 173.52.</title>
        <authorList>
            <consortium name="The Broad Institute Genomics Platform"/>
            <person name="Cuomo C."/>
            <person name="de Hoog S."/>
            <person name="Gorbushina A."/>
            <person name="Stielow B."/>
            <person name="Teixiera M."/>
            <person name="Abouelleil A."/>
            <person name="Chapman S.B."/>
            <person name="Priest M."/>
            <person name="Young S.K."/>
            <person name="Wortman J."/>
            <person name="Nusbaum C."/>
            <person name="Birren B."/>
        </authorList>
    </citation>
    <scope>NUCLEOTIDE SEQUENCE [LARGE SCALE GENOMIC DNA]</scope>
    <source>
        <strain evidence="3">CBS 173.52</strain>
    </source>
</reference>
<protein>
    <submittedName>
        <fullName evidence="3">Uncharacterized protein</fullName>
    </submittedName>
</protein>
<dbReference type="RefSeq" id="XP_016622017.1">
    <property type="nucleotide sequence ID" value="XM_016761679.1"/>
</dbReference>
<evidence type="ECO:0000256" key="1">
    <source>
        <dbReference type="SAM" id="MobiDB-lite"/>
    </source>
</evidence>